<reference evidence="1 2" key="1">
    <citation type="submission" date="2016-10" db="EMBL/GenBank/DDBJ databases">
        <authorList>
            <person name="de Groot N.N."/>
        </authorList>
    </citation>
    <scope>NUCLEOTIDE SEQUENCE [LARGE SCALE GENOMIC DNA]</scope>
    <source>
        <strain evidence="1 2">DSM 12272</strain>
    </source>
</reference>
<organism evidence="1 2">
    <name type="scientific">Clostridium gasigenes</name>
    <dbReference type="NCBI Taxonomy" id="94869"/>
    <lineage>
        <taxon>Bacteria</taxon>
        <taxon>Bacillati</taxon>
        <taxon>Bacillota</taxon>
        <taxon>Clostridia</taxon>
        <taxon>Eubacteriales</taxon>
        <taxon>Clostridiaceae</taxon>
        <taxon>Clostridium</taxon>
    </lineage>
</organism>
<gene>
    <name evidence="1" type="ORF">SAMN04488529_11752</name>
</gene>
<accession>A0A1H0VLR9</accession>
<sequence length="56" mass="6452">MSHTRNTTFFINLIPMIVNDYSNSWVKPNVYKDFGKSDVDKIENSNVSNLFEPRGA</sequence>
<name>A0A1H0VLR9_9CLOT</name>
<dbReference type="STRING" id="94869.SAMN04488529_11752"/>
<dbReference type="Proteomes" id="UP000198597">
    <property type="component" value="Unassembled WGS sequence"/>
</dbReference>
<evidence type="ECO:0000313" key="1">
    <source>
        <dbReference type="EMBL" id="SDP79006.1"/>
    </source>
</evidence>
<dbReference type="EMBL" id="FNJM01000017">
    <property type="protein sequence ID" value="SDP79006.1"/>
    <property type="molecule type" value="Genomic_DNA"/>
</dbReference>
<dbReference type="AlphaFoldDB" id="A0A1H0VLR9"/>
<evidence type="ECO:0000313" key="2">
    <source>
        <dbReference type="Proteomes" id="UP000198597"/>
    </source>
</evidence>
<keyword evidence="2" id="KW-1185">Reference proteome</keyword>
<proteinExistence type="predicted"/>
<protein>
    <submittedName>
        <fullName evidence="1">Uncharacterized protein</fullName>
    </submittedName>
</protein>
<dbReference type="RefSeq" id="WP_175490904.1">
    <property type="nucleotide sequence ID" value="NZ_FNJM01000017.1"/>
</dbReference>